<dbReference type="InterPro" id="IPR032675">
    <property type="entry name" value="LRR_dom_sf"/>
</dbReference>
<feature type="domain" description="F-box" evidence="1">
    <location>
        <begin position="1"/>
        <end position="48"/>
    </location>
</feature>
<dbReference type="AlphaFoldDB" id="A0A367IXM6"/>
<evidence type="ECO:0000313" key="2">
    <source>
        <dbReference type="EMBL" id="RCH82386.1"/>
    </source>
</evidence>
<dbReference type="InterPro" id="IPR036047">
    <property type="entry name" value="F-box-like_dom_sf"/>
</dbReference>
<dbReference type="SMART" id="SM00367">
    <property type="entry name" value="LRR_CC"/>
    <property type="match status" value="3"/>
</dbReference>
<gene>
    <name evidence="2" type="ORF">CU098_005134</name>
</gene>
<dbReference type="STRING" id="4846.A0A367IXM6"/>
<evidence type="ECO:0000259" key="1">
    <source>
        <dbReference type="PROSITE" id="PS50181"/>
    </source>
</evidence>
<sequence length="525" mass="59330">MYILDLPAELLLRIVYYIPSIQEKCQLLETCTQFNMMLANHPACWSHLDFSPFREINNSMLLTFFKNCGIQLSSCEDPLSNAVIALDISSCKHLSENMLAALSKTFTGLKELGVNGYRLSSESEYIKSQTKSFEQLRDHVYQVLPSHGLSSMTMDLSKKTSEQLKIPFVLLAGMLQELPNLDSLSMQYQELMPPQHITHLPFIEFTHIRHIDISSCTITQPSLQAFLRIVGPNLITLKMLNIDFNHLTALCLMHCNQLECLHLSCNDKSLLRAISRTLSNMKHIKDFRMTRMWVGSIDLVVSKLNTDILERLDLSPKMNIYAKTATKTPAAQIKLAQQTSQTNGNNKHPNKTSTVATVSYATIDHDLYLTDHSLYHLGQCHQLTELRLCFPTISADGLLYFCQTKAAAGLQVFELRIKAASDGYCTGIPLLKNLKELYLYSVSLTPKTILSIASNLTKLRSLTISEGGPHLEETDMQNTLLYNLPVLRVLRLGKLNRPTCSLTESNHESNIIFTKSHPQNIWHVQ</sequence>
<dbReference type="GO" id="GO:0019005">
    <property type="term" value="C:SCF ubiquitin ligase complex"/>
    <property type="evidence" value="ECO:0007669"/>
    <property type="project" value="TreeGrafter"/>
</dbReference>
<reference evidence="2 3" key="1">
    <citation type="journal article" date="2018" name="G3 (Bethesda)">
        <title>Phylogenetic and Phylogenomic Definition of Rhizopus Species.</title>
        <authorList>
            <person name="Gryganskyi A.P."/>
            <person name="Golan J."/>
            <person name="Dolatabadi S."/>
            <person name="Mondo S."/>
            <person name="Robb S."/>
            <person name="Idnurm A."/>
            <person name="Muszewska A."/>
            <person name="Steczkiewicz K."/>
            <person name="Masonjones S."/>
            <person name="Liao H.L."/>
            <person name="Gajdeczka M.T."/>
            <person name="Anike F."/>
            <person name="Vuek A."/>
            <person name="Anishchenko I.M."/>
            <person name="Voigt K."/>
            <person name="de Hoog G.S."/>
            <person name="Smith M.E."/>
            <person name="Heitman J."/>
            <person name="Vilgalys R."/>
            <person name="Stajich J.E."/>
        </authorList>
    </citation>
    <scope>NUCLEOTIDE SEQUENCE [LARGE SCALE GENOMIC DNA]</scope>
    <source>
        <strain evidence="2 3">LSU 92-RS-03</strain>
    </source>
</reference>
<evidence type="ECO:0000313" key="3">
    <source>
        <dbReference type="Proteomes" id="UP000253551"/>
    </source>
</evidence>
<dbReference type="OrthoDB" id="3219396at2759"/>
<dbReference type="SUPFAM" id="SSF52047">
    <property type="entry name" value="RNI-like"/>
    <property type="match status" value="1"/>
</dbReference>
<dbReference type="GO" id="GO:0031146">
    <property type="term" value="P:SCF-dependent proteasomal ubiquitin-dependent protein catabolic process"/>
    <property type="evidence" value="ECO:0007669"/>
    <property type="project" value="TreeGrafter"/>
</dbReference>
<comment type="caution">
    <text evidence="2">The sequence shown here is derived from an EMBL/GenBank/DDBJ whole genome shotgun (WGS) entry which is preliminary data.</text>
</comment>
<dbReference type="EMBL" id="PJQM01005117">
    <property type="protein sequence ID" value="RCH82386.1"/>
    <property type="molecule type" value="Genomic_DNA"/>
</dbReference>
<proteinExistence type="predicted"/>
<dbReference type="Gene3D" id="3.80.10.10">
    <property type="entry name" value="Ribonuclease Inhibitor"/>
    <property type="match status" value="3"/>
</dbReference>
<dbReference type="SUPFAM" id="SSF81383">
    <property type="entry name" value="F-box domain"/>
    <property type="match status" value="1"/>
</dbReference>
<dbReference type="PROSITE" id="PS50181">
    <property type="entry name" value="FBOX"/>
    <property type="match status" value="1"/>
</dbReference>
<dbReference type="Proteomes" id="UP000253551">
    <property type="component" value="Unassembled WGS sequence"/>
</dbReference>
<protein>
    <recommendedName>
        <fullName evidence="1">F-box domain-containing protein</fullName>
    </recommendedName>
</protein>
<dbReference type="InterPro" id="IPR006553">
    <property type="entry name" value="Leu-rich_rpt_Cys-con_subtyp"/>
</dbReference>
<accession>A0A367IXM6</accession>
<organism evidence="2 3">
    <name type="scientific">Rhizopus stolonifer</name>
    <name type="common">Rhizopus nigricans</name>
    <dbReference type="NCBI Taxonomy" id="4846"/>
    <lineage>
        <taxon>Eukaryota</taxon>
        <taxon>Fungi</taxon>
        <taxon>Fungi incertae sedis</taxon>
        <taxon>Mucoromycota</taxon>
        <taxon>Mucoromycotina</taxon>
        <taxon>Mucoromycetes</taxon>
        <taxon>Mucorales</taxon>
        <taxon>Mucorineae</taxon>
        <taxon>Rhizopodaceae</taxon>
        <taxon>Rhizopus</taxon>
    </lineage>
</organism>
<dbReference type="InterPro" id="IPR001810">
    <property type="entry name" value="F-box_dom"/>
</dbReference>
<name>A0A367IXM6_RHIST</name>
<dbReference type="PANTHER" id="PTHR13318">
    <property type="entry name" value="PARTNER OF PAIRED, ISOFORM B-RELATED"/>
    <property type="match status" value="1"/>
</dbReference>
<keyword evidence="3" id="KW-1185">Reference proteome</keyword>